<feature type="transmembrane region" description="Helical" evidence="5">
    <location>
        <begin position="168"/>
        <end position="188"/>
    </location>
</feature>
<evidence type="ECO:0000256" key="5">
    <source>
        <dbReference type="SAM" id="Phobius"/>
    </source>
</evidence>
<feature type="transmembrane region" description="Helical" evidence="5">
    <location>
        <begin position="440"/>
        <end position="459"/>
    </location>
</feature>
<keyword evidence="7" id="KW-1185">Reference proteome</keyword>
<gene>
    <name evidence="6" type="ORF">EB796_008407</name>
</gene>
<reference evidence="6" key="1">
    <citation type="submission" date="2020-06" db="EMBL/GenBank/DDBJ databases">
        <title>Draft genome of Bugula neritina, a colonial animal packing powerful symbionts and potential medicines.</title>
        <authorList>
            <person name="Rayko M."/>
        </authorList>
    </citation>
    <scope>NUCLEOTIDE SEQUENCE [LARGE SCALE GENOMIC DNA]</scope>
    <source>
        <strain evidence="6">Kwan_BN1</strain>
    </source>
</reference>
<feature type="transmembrane region" description="Helical" evidence="5">
    <location>
        <begin position="404"/>
        <end position="428"/>
    </location>
</feature>
<dbReference type="Proteomes" id="UP000593567">
    <property type="component" value="Unassembled WGS sequence"/>
</dbReference>
<keyword evidence="4 5" id="KW-0472">Membrane</keyword>
<feature type="transmembrane region" description="Helical" evidence="5">
    <location>
        <begin position="194"/>
        <end position="218"/>
    </location>
</feature>
<dbReference type="PANTHER" id="PTHR10924">
    <property type="entry name" value="MAJOR FACILITATOR SUPERFAMILY PROTEIN-RELATED"/>
    <property type="match status" value="1"/>
</dbReference>
<evidence type="ECO:0000256" key="1">
    <source>
        <dbReference type="ARBA" id="ARBA00004141"/>
    </source>
</evidence>
<dbReference type="Pfam" id="PF07690">
    <property type="entry name" value="MFS_1"/>
    <property type="match status" value="1"/>
</dbReference>
<feature type="transmembrane region" description="Helical" evidence="5">
    <location>
        <begin position="101"/>
        <end position="118"/>
    </location>
</feature>
<dbReference type="InterPro" id="IPR036259">
    <property type="entry name" value="MFS_trans_sf"/>
</dbReference>
<keyword evidence="2 5" id="KW-0812">Transmembrane</keyword>
<dbReference type="Gene3D" id="1.20.1250.20">
    <property type="entry name" value="MFS general substrate transporter like domains"/>
    <property type="match status" value="1"/>
</dbReference>
<dbReference type="GO" id="GO:0016020">
    <property type="term" value="C:membrane"/>
    <property type="evidence" value="ECO:0007669"/>
    <property type="project" value="UniProtKB-SubCell"/>
</dbReference>
<dbReference type="PANTHER" id="PTHR10924:SF27">
    <property type="entry name" value="SOLUTE CARRIER FAMILY 49 MEMBER 4"/>
    <property type="match status" value="1"/>
</dbReference>
<dbReference type="EMBL" id="VXIV02001399">
    <property type="protein sequence ID" value="KAF6033285.1"/>
    <property type="molecule type" value="Genomic_DNA"/>
</dbReference>
<evidence type="ECO:0000256" key="3">
    <source>
        <dbReference type="ARBA" id="ARBA00022989"/>
    </source>
</evidence>
<comment type="caution">
    <text evidence="6">The sequence shown here is derived from an EMBL/GenBank/DDBJ whole genome shotgun (WGS) entry which is preliminary data.</text>
</comment>
<keyword evidence="3 5" id="KW-1133">Transmembrane helix</keyword>
<dbReference type="GO" id="GO:0022857">
    <property type="term" value="F:transmembrane transporter activity"/>
    <property type="evidence" value="ECO:0007669"/>
    <property type="project" value="InterPro"/>
</dbReference>
<protein>
    <submittedName>
        <fullName evidence="6">Uncharacterized protein</fullName>
    </submittedName>
</protein>
<dbReference type="InterPro" id="IPR049680">
    <property type="entry name" value="FLVCR1-2_SLC49-like"/>
</dbReference>
<organism evidence="6 7">
    <name type="scientific">Bugula neritina</name>
    <name type="common">Brown bryozoan</name>
    <name type="synonym">Sertularia neritina</name>
    <dbReference type="NCBI Taxonomy" id="10212"/>
    <lineage>
        <taxon>Eukaryota</taxon>
        <taxon>Metazoa</taxon>
        <taxon>Spiralia</taxon>
        <taxon>Lophotrochozoa</taxon>
        <taxon>Bryozoa</taxon>
        <taxon>Gymnolaemata</taxon>
        <taxon>Cheilostomatida</taxon>
        <taxon>Flustrina</taxon>
        <taxon>Buguloidea</taxon>
        <taxon>Bugulidae</taxon>
        <taxon>Bugula</taxon>
    </lineage>
</organism>
<dbReference type="OrthoDB" id="422206at2759"/>
<dbReference type="SUPFAM" id="SSF103473">
    <property type="entry name" value="MFS general substrate transporter"/>
    <property type="match status" value="1"/>
</dbReference>
<comment type="subcellular location">
    <subcellularLocation>
        <location evidence="1">Membrane</location>
        <topology evidence="1">Multi-pass membrane protein</topology>
    </subcellularLocation>
</comment>
<name>A0A7J7K550_BUGNE</name>
<feature type="transmembrane region" description="Helical" evidence="5">
    <location>
        <begin position="285"/>
        <end position="303"/>
    </location>
</feature>
<feature type="transmembrane region" description="Helical" evidence="5">
    <location>
        <begin position="373"/>
        <end position="392"/>
    </location>
</feature>
<evidence type="ECO:0000313" key="7">
    <source>
        <dbReference type="Proteomes" id="UP000593567"/>
    </source>
</evidence>
<feature type="transmembrane region" description="Helical" evidence="5">
    <location>
        <begin position="338"/>
        <end position="361"/>
    </location>
</feature>
<dbReference type="InterPro" id="IPR011701">
    <property type="entry name" value="MFS"/>
</dbReference>
<evidence type="ECO:0000313" key="6">
    <source>
        <dbReference type="EMBL" id="KAF6033285.1"/>
    </source>
</evidence>
<evidence type="ECO:0000256" key="4">
    <source>
        <dbReference type="ARBA" id="ARBA00023136"/>
    </source>
</evidence>
<feature type="transmembrane region" description="Helical" evidence="5">
    <location>
        <begin position="138"/>
        <end position="161"/>
    </location>
</feature>
<dbReference type="AlphaFoldDB" id="A0A7J7K550"/>
<accession>A0A7J7K550</accession>
<evidence type="ECO:0000256" key="2">
    <source>
        <dbReference type="ARBA" id="ARBA00022692"/>
    </source>
</evidence>
<proteinExistence type="predicted"/>
<sequence>MATVRTARVSCKMFSYVEDSSIQTDNKEKDPLINYEFELSSQKPVVQNNVSPNHNNSRQEVKLYRRRWWLLFFELSSQTLTELTENPDESKQEVKLYKRRWWLLFVYGLTGLAKGQIYNTWPPLSGSLIIAYDWSDVAIAQIPGATTITCAVVSLPLMYLVQRKGLRFGMLVSIFSLVIGCSLTVICINTSHSIWILLIGYCFNGVTSSMLTSSSSLLSVTWFPVSERTTATAVCTMSLQFGIGLGFVTGPHLMGIHVTAEDVPNKGNLTQDFIDSISTGIQRTVYFDLILVLLCLVMIIAYFPSKPPHPPSKSQLLNDTPVTDYVQGVKSLLLNKQFWILMLITGLAVSTATSWLSLASANYRPLDIGQASAGWIGFSSIMATTLGSLIISRVADHLLKKSKLIMMVSIGFGIVNITILSCIQQKYIILPFNSMIDTHWMSWTTLGCSVAAFILLFTIKDQYPRVDMEESHSTNNVAD</sequence>